<sequence>MGADARGTPGPAGSRAAARGRALHLGQPAAGGAVRGCRLPGTHQARLDPRHARPRPRVARSRRRGRAAEGRRPDFRHAVRPRRRPAPGLPRRLPRLARQPPAAERALRRQSVGPAHLRRSVARPEEEGRRPLRPATPRGAGRRVNRARQGGPPLTATHVEASERLRQVLDRLVAMSEDDYYNPYQLFQWPDSLPQEQYWMSPELMSTHGVRAADELTEQQLWAISKWESVNFYSLNVHGIRELLTEVISRIYTKGFEDTSEYFHHIIGEENEHMWFFATFCLKYGGKIYPDKGMTLADGEEGDAANFLVFSRLLIFEEIVDFFNKRMGVDERLHPTIRQVNAIHHQDESRHIAFGRQIVALLHERLRDTSTAADLLRLEGYLKRYLRTSLDSLCNPAVYRDAGLPDPYAFRRAVLADPARVELESQILKRTVGFLVSKGIFTDESIPAS</sequence>
<comment type="caution">
    <text evidence="2">The sequence shown here is derived from an EMBL/GenBank/DDBJ whole genome shotgun (WGS) entry which is preliminary data.</text>
</comment>
<dbReference type="Proteomes" id="UP000323454">
    <property type="component" value="Unassembled WGS sequence"/>
</dbReference>
<feature type="compositionally biased region" description="Low complexity" evidence="1">
    <location>
        <begin position="1"/>
        <end position="20"/>
    </location>
</feature>
<evidence type="ECO:0000256" key="1">
    <source>
        <dbReference type="SAM" id="MobiDB-lite"/>
    </source>
</evidence>
<proteinExistence type="predicted"/>
<protein>
    <recommendedName>
        <fullName evidence="4">AurF domain containing protein</fullName>
    </recommendedName>
</protein>
<feature type="compositionally biased region" description="Basic and acidic residues" evidence="1">
    <location>
        <begin position="66"/>
        <end position="77"/>
    </location>
</feature>
<reference evidence="2 3" key="1">
    <citation type="submission" date="2019-09" db="EMBL/GenBank/DDBJ databases">
        <title>Goodfellowia gen. nov., a new genus of the Pseudonocardineae related to Actinoalloteichus, containing Goodfellowia coeruleoviolacea gen. nov., comb. nov. gen. nov., comb. nov.</title>
        <authorList>
            <person name="Labeda D."/>
        </authorList>
    </citation>
    <scope>NUCLEOTIDE SEQUENCE [LARGE SCALE GENOMIC DNA]</scope>
    <source>
        <strain evidence="2 3">AN110305</strain>
    </source>
</reference>
<dbReference type="InterPro" id="IPR009078">
    <property type="entry name" value="Ferritin-like_SF"/>
</dbReference>
<dbReference type="Pfam" id="PF11583">
    <property type="entry name" value="AurF"/>
    <property type="match status" value="1"/>
</dbReference>
<dbReference type="Gene3D" id="1.10.620.20">
    <property type="entry name" value="Ribonucleotide Reductase, subunit A"/>
    <property type="match status" value="1"/>
</dbReference>
<reference evidence="2 3" key="2">
    <citation type="submission" date="2019-09" db="EMBL/GenBank/DDBJ databases">
        <authorList>
            <person name="Jin C."/>
        </authorList>
    </citation>
    <scope>NUCLEOTIDE SEQUENCE [LARGE SCALE GENOMIC DNA]</scope>
    <source>
        <strain evidence="2 3">AN110305</strain>
    </source>
</reference>
<dbReference type="SUPFAM" id="SSF47240">
    <property type="entry name" value="Ferritin-like"/>
    <property type="match status" value="1"/>
</dbReference>
<dbReference type="OrthoDB" id="3608488at2"/>
<gene>
    <name evidence="2" type="ORF">F0L68_39065</name>
</gene>
<dbReference type="EMBL" id="VUOB01000093">
    <property type="protein sequence ID" value="KAA2250147.1"/>
    <property type="molecule type" value="Genomic_DNA"/>
</dbReference>
<dbReference type="AlphaFoldDB" id="A0A5B2WJA5"/>
<evidence type="ECO:0008006" key="4">
    <source>
        <dbReference type="Google" id="ProtNLM"/>
    </source>
</evidence>
<feature type="compositionally biased region" description="Basic residues" evidence="1">
    <location>
        <begin position="52"/>
        <end position="65"/>
    </location>
</feature>
<accession>A0A5B2WJA5</accession>
<feature type="region of interest" description="Disordered" evidence="1">
    <location>
        <begin position="1"/>
        <end position="160"/>
    </location>
</feature>
<organism evidence="2 3">
    <name type="scientific">Solihabitans fulvus</name>
    <dbReference type="NCBI Taxonomy" id="1892852"/>
    <lineage>
        <taxon>Bacteria</taxon>
        <taxon>Bacillati</taxon>
        <taxon>Actinomycetota</taxon>
        <taxon>Actinomycetes</taxon>
        <taxon>Pseudonocardiales</taxon>
        <taxon>Pseudonocardiaceae</taxon>
        <taxon>Solihabitans</taxon>
    </lineage>
</organism>
<dbReference type="GO" id="GO:0016491">
    <property type="term" value="F:oxidoreductase activity"/>
    <property type="evidence" value="ECO:0007669"/>
    <property type="project" value="InterPro"/>
</dbReference>
<evidence type="ECO:0000313" key="3">
    <source>
        <dbReference type="Proteomes" id="UP000323454"/>
    </source>
</evidence>
<dbReference type="InterPro" id="IPR012348">
    <property type="entry name" value="RNR-like"/>
</dbReference>
<keyword evidence="3" id="KW-1185">Reference proteome</keyword>
<dbReference type="InterPro" id="IPR025859">
    <property type="entry name" value="AurF/CmlI"/>
</dbReference>
<evidence type="ECO:0000313" key="2">
    <source>
        <dbReference type="EMBL" id="KAA2250147.1"/>
    </source>
</evidence>
<name>A0A5B2WJA5_9PSEU</name>